<reference evidence="1" key="1">
    <citation type="journal article" date="2019" name="Environ. Microbiol.">
        <title>Fungal ecological strategies reflected in gene transcription - a case study of two litter decomposers.</title>
        <authorList>
            <person name="Barbi F."/>
            <person name="Kohler A."/>
            <person name="Barry K."/>
            <person name="Baskaran P."/>
            <person name="Daum C."/>
            <person name="Fauchery L."/>
            <person name="Ihrmark K."/>
            <person name="Kuo A."/>
            <person name="LaButti K."/>
            <person name="Lipzen A."/>
            <person name="Morin E."/>
            <person name="Grigoriev I.V."/>
            <person name="Henrissat B."/>
            <person name="Lindahl B."/>
            <person name="Martin F."/>
        </authorList>
    </citation>
    <scope>NUCLEOTIDE SEQUENCE</scope>
    <source>
        <strain evidence="1">JB14</strain>
    </source>
</reference>
<dbReference type="AlphaFoldDB" id="A0A6A4GNF9"/>
<keyword evidence="2" id="KW-1185">Reference proteome</keyword>
<feature type="non-terminal residue" evidence="1">
    <location>
        <position position="1"/>
    </location>
</feature>
<name>A0A6A4GNF9_9AGAR</name>
<evidence type="ECO:0000313" key="2">
    <source>
        <dbReference type="Proteomes" id="UP000799118"/>
    </source>
</evidence>
<gene>
    <name evidence="1" type="ORF">BT96DRAFT_891162</name>
</gene>
<dbReference type="EMBL" id="ML769809">
    <property type="protein sequence ID" value="KAE9387301.1"/>
    <property type="molecule type" value="Genomic_DNA"/>
</dbReference>
<organism evidence="1 2">
    <name type="scientific">Gymnopus androsaceus JB14</name>
    <dbReference type="NCBI Taxonomy" id="1447944"/>
    <lineage>
        <taxon>Eukaryota</taxon>
        <taxon>Fungi</taxon>
        <taxon>Dikarya</taxon>
        <taxon>Basidiomycota</taxon>
        <taxon>Agaricomycotina</taxon>
        <taxon>Agaricomycetes</taxon>
        <taxon>Agaricomycetidae</taxon>
        <taxon>Agaricales</taxon>
        <taxon>Marasmiineae</taxon>
        <taxon>Omphalotaceae</taxon>
        <taxon>Gymnopus</taxon>
    </lineage>
</organism>
<sequence>MAAIHPLPARNERSAPKWDSKFEEQLPTFFEEFEAVATTAGINNNNTAMKKGVLRYTDQQSMRFWRTLPTYKDAMKTWTEFKDKVLVHYPGALKDAESTMEDLRKVVSKYAGSGVTNSKELLTYHRDFSIIAKSLLTNGILSGVQVASIYTEAFSETIRNRLDTRLQVKYPTKPKGQAYTLTELRKATDYLLSDASTAESASIRGINALIGECSVHCVVDSGCSIVAMSDATSNTLGLSFDPKRCIPLQSANGKMDWTLGTAKDIPFRFNDIIVFLQVHIVDSPAYDVLLGRPFEILTQAHIKNFLSGNQHYTLTNPNTDKVVTIPTIPRELPRFRKEDGRDRSY</sequence>
<accession>A0A6A4GNF9</accession>
<dbReference type="CDD" id="cd00303">
    <property type="entry name" value="retropepsin_like"/>
    <property type="match status" value="1"/>
</dbReference>
<proteinExistence type="predicted"/>
<dbReference type="Gene3D" id="2.40.70.10">
    <property type="entry name" value="Acid Proteases"/>
    <property type="match status" value="1"/>
</dbReference>
<dbReference type="OrthoDB" id="5596707at2759"/>
<dbReference type="InterPro" id="IPR021109">
    <property type="entry name" value="Peptidase_aspartic_dom_sf"/>
</dbReference>
<dbReference type="Pfam" id="PF13650">
    <property type="entry name" value="Asp_protease_2"/>
    <property type="match status" value="1"/>
</dbReference>
<protein>
    <submittedName>
        <fullName evidence="1">Uncharacterized protein</fullName>
    </submittedName>
</protein>
<dbReference type="SUPFAM" id="SSF50630">
    <property type="entry name" value="Acid proteases"/>
    <property type="match status" value="1"/>
</dbReference>
<dbReference type="Proteomes" id="UP000799118">
    <property type="component" value="Unassembled WGS sequence"/>
</dbReference>
<evidence type="ECO:0000313" key="1">
    <source>
        <dbReference type="EMBL" id="KAE9387301.1"/>
    </source>
</evidence>